<protein>
    <submittedName>
        <fullName evidence="2">Uncharacterized protein</fullName>
    </submittedName>
</protein>
<evidence type="ECO:0000256" key="1">
    <source>
        <dbReference type="SAM" id="SignalP"/>
    </source>
</evidence>
<feature type="chain" id="PRO_5012008980" evidence="1">
    <location>
        <begin position="21"/>
        <end position="246"/>
    </location>
</feature>
<keyword evidence="3" id="KW-1185">Reference proteome</keyword>
<reference evidence="2 3" key="1">
    <citation type="submission" date="2016-03" db="EMBL/GenBank/DDBJ databases">
        <title>Niastella vici sp. nov., isolated from farmland soil.</title>
        <authorList>
            <person name="Chen L."/>
            <person name="Wang D."/>
            <person name="Yang S."/>
            <person name="Wang G."/>
        </authorList>
    </citation>
    <scope>NUCLEOTIDE SEQUENCE [LARGE SCALE GENOMIC DNA]</scope>
    <source>
        <strain evidence="2 3">DJ57</strain>
    </source>
</reference>
<keyword evidence="1" id="KW-0732">Signal</keyword>
<accession>A0A1V9G738</accession>
<sequence>MVMRRLLYTWILFAPSLAPGALCGQNISLTKLLSLQKASLISIQDYVETGSWKLKGTTSLKEVDSSIFQLRVRHFLDSLALNLKKEGNPNTLLFQTQLLENTKFDAPAWIEYLSQVDTKLNATTLFTNSITITLPKFYLFSTIALQLKNYDKHTFSHSLRFSFGDLETFRSIINEIGILQIPEKDSYVMYNAPLITRVYKLNDQVINLTTMNAYTTSYSLEIYSRSDYDYLHSAEQDLKGKVDFIH</sequence>
<proteinExistence type="predicted"/>
<name>A0A1V9G738_9BACT</name>
<evidence type="ECO:0000313" key="3">
    <source>
        <dbReference type="Proteomes" id="UP000192796"/>
    </source>
</evidence>
<gene>
    <name evidence="2" type="ORF">A3860_12795</name>
</gene>
<organism evidence="2 3">
    <name type="scientific">Niastella vici</name>
    <dbReference type="NCBI Taxonomy" id="1703345"/>
    <lineage>
        <taxon>Bacteria</taxon>
        <taxon>Pseudomonadati</taxon>
        <taxon>Bacteroidota</taxon>
        <taxon>Chitinophagia</taxon>
        <taxon>Chitinophagales</taxon>
        <taxon>Chitinophagaceae</taxon>
        <taxon>Niastella</taxon>
    </lineage>
</organism>
<dbReference type="AlphaFoldDB" id="A0A1V9G738"/>
<feature type="signal peptide" evidence="1">
    <location>
        <begin position="1"/>
        <end position="20"/>
    </location>
</feature>
<dbReference type="EMBL" id="LVYD01000002">
    <property type="protein sequence ID" value="OQP66372.1"/>
    <property type="molecule type" value="Genomic_DNA"/>
</dbReference>
<comment type="caution">
    <text evidence="2">The sequence shown here is derived from an EMBL/GenBank/DDBJ whole genome shotgun (WGS) entry which is preliminary data.</text>
</comment>
<dbReference type="Proteomes" id="UP000192796">
    <property type="component" value="Unassembled WGS sequence"/>
</dbReference>
<evidence type="ECO:0000313" key="2">
    <source>
        <dbReference type="EMBL" id="OQP66372.1"/>
    </source>
</evidence>